<reference evidence="1 2" key="1">
    <citation type="submission" date="2019-04" db="EMBL/GenBank/DDBJ databases">
        <title>Sulfurimonas crateris sp. nov. a facultative anaerobic sulfur-oxidizing chemolithautotrophic bacterium isolated from a terrestrial mud vulcano.</title>
        <authorList>
            <person name="Ratnikova N.M."/>
            <person name="Slobodkin A.I."/>
            <person name="Merkel A.Y."/>
            <person name="Novikov A."/>
            <person name="Bonch-Osmolovskaya E.A."/>
            <person name="Slobodkina G.B."/>
        </authorList>
    </citation>
    <scope>NUCLEOTIDE SEQUENCE [LARGE SCALE GENOMIC DNA]</scope>
    <source>
        <strain evidence="1 2">SN118</strain>
    </source>
</reference>
<sequence>MAIISMFYGIIISMYYFDNRKHKLPHIHVKYQGEQAIFTIPEGELLEGDMKTSKRKLLEAWIEIHQDELMADWELAINGEEIFKIEPLK</sequence>
<protein>
    <submittedName>
        <fullName evidence="1">DUF4160 domain-containing protein</fullName>
    </submittedName>
</protein>
<dbReference type="EMBL" id="SZPX01000002">
    <property type="protein sequence ID" value="TKI70277.1"/>
    <property type="molecule type" value="Genomic_DNA"/>
</dbReference>
<dbReference type="InterPro" id="IPR025427">
    <property type="entry name" value="DUF4160"/>
</dbReference>
<comment type="caution">
    <text evidence="1">The sequence shown here is derived from an EMBL/GenBank/DDBJ whole genome shotgun (WGS) entry which is preliminary data.</text>
</comment>
<evidence type="ECO:0000313" key="2">
    <source>
        <dbReference type="Proteomes" id="UP000309561"/>
    </source>
</evidence>
<accession>A0A4U2Z7M1</accession>
<dbReference type="OrthoDB" id="122670at2"/>
<proteinExistence type="predicted"/>
<keyword evidence="2" id="KW-1185">Reference proteome</keyword>
<evidence type="ECO:0000313" key="1">
    <source>
        <dbReference type="EMBL" id="TKI70277.1"/>
    </source>
</evidence>
<dbReference type="AlphaFoldDB" id="A0A4U2Z7M1"/>
<organism evidence="1 2">
    <name type="scientific">Sulfurimonas crateris</name>
    <dbReference type="NCBI Taxonomy" id="2574727"/>
    <lineage>
        <taxon>Bacteria</taxon>
        <taxon>Pseudomonadati</taxon>
        <taxon>Campylobacterota</taxon>
        <taxon>Epsilonproteobacteria</taxon>
        <taxon>Campylobacterales</taxon>
        <taxon>Sulfurimonadaceae</taxon>
        <taxon>Sulfurimonas</taxon>
    </lineage>
</organism>
<dbReference type="Proteomes" id="UP000309561">
    <property type="component" value="Unassembled WGS sequence"/>
</dbReference>
<dbReference type="Pfam" id="PF13711">
    <property type="entry name" value="DUF4160"/>
    <property type="match status" value="1"/>
</dbReference>
<gene>
    <name evidence="1" type="ORF">FCU45_03020</name>
</gene>
<dbReference type="RefSeq" id="WP_137012163.1">
    <property type="nucleotide sequence ID" value="NZ_SZPX01000002.1"/>
</dbReference>
<name>A0A4U2Z7M1_9BACT</name>